<sequence length="70" mass="7824">MLRPPCKIPAADELSSGGSLGDGHSPRWVEIQEDGTMAMAQRDPDSEVRKASITTWSLWIRLIMDIDWTP</sequence>
<dbReference type="AlphaFoldDB" id="A0AAV7QPP1"/>
<accession>A0AAV7QPP1</accession>
<dbReference type="EMBL" id="JANPWB010000010">
    <property type="protein sequence ID" value="KAJ1142491.1"/>
    <property type="molecule type" value="Genomic_DNA"/>
</dbReference>
<evidence type="ECO:0000313" key="3">
    <source>
        <dbReference type="Proteomes" id="UP001066276"/>
    </source>
</evidence>
<gene>
    <name evidence="2" type="ORF">NDU88_008805</name>
</gene>
<keyword evidence="3" id="KW-1185">Reference proteome</keyword>
<comment type="caution">
    <text evidence="2">The sequence shown here is derived from an EMBL/GenBank/DDBJ whole genome shotgun (WGS) entry which is preliminary data.</text>
</comment>
<dbReference type="Proteomes" id="UP001066276">
    <property type="component" value="Chromosome 6"/>
</dbReference>
<protein>
    <submittedName>
        <fullName evidence="2">Uncharacterized protein</fullName>
    </submittedName>
</protein>
<evidence type="ECO:0000256" key="1">
    <source>
        <dbReference type="SAM" id="MobiDB-lite"/>
    </source>
</evidence>
<reference evidence="2" key="1">
    <citation type="journal article" date="2022" name="bioRxiv">
        <title>Sequencing and chromosome-scale assembly of the giantPleurodeles waltlgenome.</title>
        <authorList>
            <person name="Brown T."/>
            <person name="Elewa A."/>
            <person name="Iarovenko S."/>
            <person name="Subramanian E."/>
            <person name="Araus A.J."/>
            <person name="Petzold A."/>
            <person name="Susuki M."/>
            <person name="Suzuki K.-i.T."/>
            <person name="Hayashi T."/>
            <person name="Toyoda A."/>
            <person name="Oliveira C."/>
            <person name="Osipova E."/>
            <person name="Leigh N.D."/>
            <person name="Simon A."/>
            <person name="Yun M.H."/>
        </authorList>
    </citation>
    <scope>NUCLEOTIDE SEQUENCE</scope>
    <source>
        <strain evidence="2">20211129_DDA</strain>
        <tissue evidence="2">Liver</tissue>
    </source>
</reference>
<name>A0AAV7QPP1_PLEWA</name>
<organism evidence="2 3">
    <name type="scientific">Pleurodeles waltl</name>
    <name type="common">Iberian ribbed newt</name>
    <dbReference type="NCBI Taxonomy" id="8319"/>
    <lineage>
        <taxon>Eukaryota</taxon>
        <taxon>Metazoa</taxon>
        <taxon>Chordata</taxon>
        <taxon>Craniata</taxon>
        <taxon>Vertebrata</taxon>
        <taxon>Euteleostomi</taxon>
        <taxon>Amphibia</taxon>
        <taxon>Batrachia</taxon>
        <taxon>Caudata</taxon>
        <taxon>Salamandroidea</taxon>
        <taxon>Salamandridae</taxon>
        <taxon>Pleurodelinae</taxon>
        <taxon>Pleurodeles</taxon>
    </lineage>
</organism>
<proteinExistence type="predicted"/>
<evidence type="ECO:0000313" key="2">
    <source>
        <dbReference type="EMBL" id="KAJ1142491.1"/>
    </source>
</evidence>
<feature type="region of interest" description="Disordered" evidence="1">
    <location>
        <begin position="1"/>
        <end position="27"/>
    </location>
</feature>